<keyword evidence="12" id="KW-1185">Reference proteome</keyword>
<evidence type="ECO:0000256" key="1">
    <source>
        <dbReference type="ARBA" id="ARBA00004167"/>
    </source>
</evidence>
<name>A0A1V4JAZ2_PATFA</name>
<keyword evidence="3" id="KW-0732">Signal</keyword>
<gene>
    <name evidence="11" type="ORF">AV530_012496</name>
</gene>
<dbReference type="PANTHER" id="PTHR46841:SF10">
    <property type="entry name" value="CD200 MOLECULE LIKE 1-RELATED"/>
    <property type="match status" value="1"/>
</dbReference>
<evidence type="ECO:0000256" key="3">
    <source>
        <dbReference type="ARBA" id="ARBA00022729"/>
    </source>
</evidence>
<dbReference type="InterPro" id="IPR047164">
    <property type="entry name" value="OX2G-like"/>
</dbReference>
<dbReference type="GO" id="GO:0009986">
    <property type="term" value="C:cell surface"/>
    <property type="evidence" value="ECO:0007669"/>
    <property type="project" value="TreeGrafter"/>
</dbReference>
<evidence type="ECO:0000256" key="6">
    <source>
        <dbReference type="ARBA" id="ARBA00023157"/>
    </source>
</evidence>
<dbReference type="InterPro" id="IPR036179">
    <property type="entry name" value="Ig-like_dom_sf"/>
</dbReference>
<protein>
    <recommendedName>
        <fullName evidence="10">Ig-like domain-containing protein</fullName>
    </recommendedName>
</protein>
<dbReference type="EMBL" id="LSYS01008075">
    <property type="protein sequence ID" value="OPJ69443.1"/>
    <property type="molecule type" value="Genomic_DNA"/>
</dbReference>
<evidence type="ECO:0000256" key="4">
    <source>
        <dbReference type="ARBA" id="ARBA00022989"/>
    </source>
</evidence>
<dbReference type="PANTHER" id="PTHR46841">
    <property type="entry name" value="OX-2 MEMBRANE GLYCOPROTEIN"/>
    <property type="match status" value="1"/>
</dbReference>
<dbReference type="InterPro" id="IPR007110">
    <property type="entry name" value="Ig-like_dom"/>
</dbReference>
<evidence type="ECO:0000256" key="5">
    <source>
        <dbReference type="ARBA" id="ARBA00023136"/>
    </source>
</evidence>
<evidence type="ECO:0000259" key="10">
    <source>
        <dbReference type="PROSITE" id="PS50835"/>
    </source>
</evidence>
<dbReference type="InterPro" id="IPR013162">
    <property type="entry name" value="CD80_C2-set"/>
</dbReference>
<keyword evidence="6" id="KW-1015">Disulfide bond</keyword>
<keyword evidence="5 9" id="KW-0472">Membrane</keyword>
<dbReference type="InterPro" id="IPR013783">
    <property type="entry name" value="Ig-like_fold"/>
</dbReference>
<reference evidence="11 12" key="1">
    <citation type="submission" date="2016-02" db="EMBL/GenBank/DDBJ databases">
        <title>Band-tailed pigeon sequencing and assembly.</title>
        <authorList>
            <person name="Soares A.E."/>
            <person name="Novak B.J."/>
            <person name="Rice E.S."/>
            <person name="O'Connell B."/>
            <person name="Chang D."/>
            <person name="Weber S."/>
            <person name="Shapiro B."/>
        </authorList>
    </citation>
    <scope>NUCLEOTIDE SEQUENCE [LARGE SCALE GENOMIC DNA]</scope>
    <source>
        <strain evidence="11">BTP2013</strain>
        <tissue evidence="11">Blood</tissue>
    </source>
</reference>
<dbReference type="AlphaFoldDB" id="A0A1V4JAZ2"/>
<evidence type="ECO:0000313" key="11">
    <source>
        <dbReference type="EMBL" id="OPJ69443.1"/>
    </source>
</evidence>
<keyword evidence="4 9" id="KW-1133">Transmembrane helix</keyword>
<comment type="caution">
    <text evidence="11">The sequence shown here is derived from an EMBL/GenBank/DDBJ whole genome shotgun (WGS) entry which is preliminary data.</text>
</comment>
<feature type="transmembrane region" description="Helical" evidence="9">
    <location>
        <begin position="104"/>
        <end position="127"/>
    </location>
</feature>
<evidence type="ECO:0000256" key="8">
    <source>
        <dbReference type="ARBA" id="ARBA00023319"/>
    </source>
</evidence>
<dbReference type="GO" id="GO:0043025">
    <property type="term" value="C:neuronal cell body"/>
    <property type="evidence" value="ECO:0007669"/>
    <property type="project" value="TreeGrafter"/>
</dbReference>
<dbReference type="Gene3D" id="2.60.40.10">
    <property type="entry name" value="Immunoglobulins"/>
    <property type="match status" value="1"/>
</dbReference>
<sequence length="182" mass="20199">MLLAISELTVEYDSHLPTKDLLTAVCSATGKPVPQISWLADGNMNEAPEIHHIQNANGTVTVANRLTFSANHYFVLVCLVDHPQGRKMKVVYLGEGRKGVQKTIIIMAVSIAGLFFTILILCTIKLINRRKKKLERKGAPGTPAEEKALHQDLRQNAMSLHTPKVQHIAYQNEEWTPGSSLH</sequence>
<evidence type="ECO:0000256" key="7">
    <source>
        <dbReference type="ARBA" id="ARBA00023180"/>
    </source>
</evidence>
<dbReference type="GO" id="GO:0098632">
    <property type="term" value="F:cell-cell adhesion mediator activity"/>
    <property type="evidence" value="ECO:0007669"/>
    <property type="project" value="InterPro"/>
</dbReference>
<evidence type="ECO:0000256" key="2">
    <source>
        <dbReference type="ARBA" id="ARBA00022692"/>
    </source>
</evidence>
<accession>A0A1V4JAZ2</accession>
<proteinExistence type="predicted"/>
<organism evidence="11 12">
    <name type="scientific">Patagioenas fasciata monilis</name>
    <dbReference type="NCBI Taxonomy" id="372326"/>
    <lineage>
        <taxon>Eukaryota</taxon>
        <taxon>Metazoa</taxon>
        <taxon>Chordata</taxon>
        <taxon>Craniata</taxon>
        <taxon>Vertebrata</taxon>
        <taxon>Euteleostomi</taxon>
        <taxon>Archelosauria</taxon>
        <taxon>Archosauria</taxon>
        <taxon>Dinosauria</taxon>
        <taxon>Saurischia</taxon>
        <taxon>Theropoda</taxon>
        <taxon>Coelurosauria</taxon>
        <taxon>Aves</taxon>
        <taxon>Neognathae</taxon>
        <taxon>Neoaves</taxon>
        <taxon>Columbimorphae</taxon>
        <taxon>Columbiformes</taxon>
        <taxon>Columbidae</taxon>
        <taxon>Patagioenas</taxon>
    </lineage>
</organism>
<evidence type="ECO:0000256" key="9">
    <source>
        <dbReference type="SAM" id="Phobius"/>
    </source>
</evidence>
<keyword evidence="2 9" id="KW-0812">Transmembrane</keyword>
<keyword evidence="8" id="KW-0393">Immunoglobulin domain</keyword>
<dbReference type="PROSITE" id="PS50835">
    <property type="entry name" value="IG_LIKE"/>
    <property type="match status" value="1"/>
</dbReference>
<dbReference type="SUPFAM" id="SSF48726">
    <property type="entry name" value="Immunoglobulin"/>
    <property type="match status" value="1"/>
</dbReference>
<keyword evidence="7" id="KW-0325">Glycoprotein</keyword>
<evidence type="ECO:0000313" key="12">
    <source>
        <dbReference type="Proteomes" id="UP000190648"/>
    </source>
</evidence>
<dbReference type="GO" id="GO:0016020">
    <property type="term" value="C:membrane"/>
    <property type="evidence" value="ECO:0007669"/>
    <property type="project" value="UniProtKB-SubCell"/>
</dbReference>
<dbReference type="GO" id="GO:0030424">
    <property type="term" value="C:axon"/>
    <property type="evidence" value="ECO:0007669"/>
    <property type="project" value="TreeGrafter"/>
</dbReference>
<comment type="subcellular location">
    <subcellularLocation>
        <location evidence="1">Membrane</location>
        <topology evidence="1">Single-pass membrane protein</topology>
    </subcellularLocation>
</comment>
<feature type="domain" description="Ig-like" evidence="10">
    <location>
        <begin position="1"/>
        <end position="89"/>
    </location>
</feature>
<dbReference type="OrthoDB" id="9422141at2759"/>
<dbReference type="GO" id="GO:0034113">
    <property type="term" value="P:heterotypic cell-cell adhesion"/>
    <property type="evidence" value="ECO:0007669"/>
    <property type="project" value="TreeGrafter"/>
</dbReference>
<dbReference type="Pfam" id="PF08205">
    <property type="entry name" value="C2-set_2"/>
    <property type="match status" value="1"/>
</dbReference>
<dbReference type="Proteomes" id="UP000190648">
    <property type="component" value="Unassembled WGS sequence"/>
</dbReference>
<dbReference type="GO" id="GO:0150079">
    <property type="term" value="P:negative regulation of neuroinflammatory response"/>
    <property type="evidence" value="ECO:0007669"/>
    <property type="project" value="TreeGrafter"/>
</dbReference>